<protein>
    <submittedName>
        <fullName evidence="2">Uncharacterized protein</fullName>
    </submittedName>
</protein>
<dbReference type="EMBL" id="OZ035828">
    <property type="protein sequence ID" value="CAL1607729.1"/>
    <property type="molecule type" value="Genomic_DNA"/>
</dbReference>
<reference evidence="2 3" key="1">
    <citation type="submission" date="2024-04" db="EMBL/GenBank/DDBJ databases">
        <authorList>
            <person name="Waldvogel A.-M."/>
            <person name="Schoenle A."/>
        </authorList>
    </citation>
    <scope>NUCLEOTIDE SEQUENCE [LARGE SCALE GENOMIC DNA]</scope>
</reference>
<feature type="compositionally biased region" description="Polar residues" evidence="1">
    <location>
        <begin position="63"/>
        <end position="73"/>
    </location>
</feature>
<evidence type="ECO:0000256" key="1">
    <source>
        <dbReference type="SAM" id="MobiDB-lite"/>
    </source>
</evidence>
<accession>A0AAV2M356</accession>
<keyword evidence="3" id="KW-1185">Reference proteome</keyword>
<proteinExistence type="predicted"/>
<sequence>MFVLSFVGARSDLTSLFPLPRVLLKLSPGPLPSRTSPLYPHNPNPSPGSSRCRDQNYVRDRVSGNQRLHNSGSDGLRCD</sequence>
<feature type="region of interest" description="Disordered" evidence="1">
    <location>
        <begin position="30"/>
        <end position="54"/>
    </location>
</feature>
<name>A0AAV2M356_KNICA</name>
<organism evidence="2 3">
    <name type="scientific">Knipowitschia caucasica</name>
    <name type="common">Caucasian dwarf goby</name>
    <name type="synonym">Pomatoschistus caucasicus</name>
    <dbReference type="NCBI Taxonomy" id="637954"/>
    <lineage>
        <taxon>Eukaryota</taxon>
        <taxon>Metazoa</taxon>
        <taxon>Chordata</taxon>
        <taxon>Craniata</taxon>
        <taxon>Vertebrata</taxon>
        <taxon>Euteleostomi</taxon>
        <taxon>Actinopterygii</taxon>
        <taxon>Neopterygii</taxon>
        <taxon>Teleostei</taxon>
        <taxon>Neoteleostei</taxon>
        <taxon>Acanthomorphata</taxon>
        <taxon>Gobiaria</taxon>
        <taxon>Gobiiformes</taxon>
        <taxon>Gobioidei</taxon>
        <taxon>Gobiidae</taxon>
        <taxon>Gobiinae</taxon>
        <taxon>Knipowitschia</taxon>
    </lineage>
</organism>
<dbReference type="Proteomes" id="UP001497482">
    <property type="component" value="Chromosome 6"/>
</dbReference>
<gene>
    <name evidence="2" type="ORF">KC01_LOCUS34757</name>
</gene>
<evidence type="ECO:0000313" key="3">
    <source>
        <dbReference type="Proteomes" id="UP001497482"/>
    </source>
</evidence>
<dbReference type="AlphaFoldDB" id="A0AAV2M356"/>
<evidence type="ECO:0000313" key="2">
    <source>
        <dbReference type="EMBL" id="CAL1607729.1"/>
    </source>
</evidence>
<feature type="region of interest" description="Disordered" evidence="1">
    <location>
        <begin position="60"/>
        <end position="79"/>
    </location>
</feature>